<proteinExistence type="predicted"/>
<sequence length="81" mass="9159">MRLLLLLGHGLDSTEARDDSGTPTKLVPRAVFQATQMEEERQITWKCGEQLDIGWGLPSQEILDLDQRVTTNIQQREGPVQ</sequence>
<feature type="chain" id="PRO_5007586276" evidence="1">
    <location>
        <begin position="17"/>
        <end position="81"/>
    </location>
</feature>
<keyword evidence="3" id="KW-1185">Reference proteome</keyword>
<evidence type="ECO:0000313" key="2">
    <source>
        <dbReference type="EMBL" id="KYO38953.1"/>
    </source>
</evidence>
<reference evidence="2 3" key="1">
    <citation type="journal article" date="2012" name="Genome Biol.">
        <title>Sequencing three crocodilian genomes to illuminate the evolution of archosaurs and amniotes.</title>
        <authorList>
            <person name="St John J.A."/>
            <person name="Braun E.L."/>
            <person name="Isberg S.R."/>
            <person name="Miles L.G."/>
            <person name="Chong A.Y."/>
            <person name="Gongora J."/>
            <person name="Dalzell P."/>
            <person name="Moran C."/>
            <person name="Bed'hom B."/>
            <person name="Abzhanov A."/>
            <person name="Burgess S.C."/>
            <person name="Cooksey A.M."/>
            <person name="Castoe T.A."/>
            <person name="Crawford N.G."/>
            <person name="Densmore L.D."/>
            <person name="Drew J.C."/>
            <person name="Edwards S.V."/>
            <person name="Faircloth B.C."/>
            <person name="Fujita M.K."/>
            <person name="Greenwold M.J."/>
            <person name="Hoffmann F.G."/>
            <person name="Howard J.M."/>
            <person name="Iguchi T."/>
            <person name="Janes D.E."/>
            <person name="Khan S.Y."/>
            <person name="Kohno S."/>
            <person name="de Koning A.J."/>
            <person name="Lance S.L."/>
            <person name="McCarthy F.M."/>
            <person name="McCormack J.E."/>
            <person name="Merchant M.E."/>
            <person name="Peterson D.G."/>
            <person name="Pollock D.D."/>
            <person name="Pourmand N."/>
            <person name="Raney B.J."/>
            <person name="Roessler K.A."/>
            <person name="Sanford J.R."/>
            <person name="Sawyer R.H."/>
            <person name="Schmidt C.J."/>
            <person name="Triplett E.W."/>
            <person name="Tuberville T.D."/>
            <person name="Venegas-Anaya M."/>
            <person name="Howard J.T."/>
            <person name="Jarvis E.D."/>
            <person name="Guillette L.J.Jr."/>
            <person name="Glenn T.C."/>
            <person name="Green R.E."/>
            <person name="Ray D.A."/>
        </authorList>
    </citation>
    <scope>NUCLEOTIDE SEQUENCE [LARGE SCALE GENOMIC DNA]</scope>
    <source>
        <strain evidence="2">KSC_2009_1</strain>
    </source>
</reference>
<dbReference type="EMBL" id="AKHW03002395">
    <property type="protein sequence ID" value="KYO38953.1"/>
    <property type="molecule type" value="Genomic_DNA"/>
</dbReference>
<comment type="caution">
    <text evidence="2">The sequence shown here is derived from an EMBL/GenBank/DDBJ whole genome shotgun (WGS) entry which is preliminary data.</text>
</comment>
<accession>A0A151NQ92</accession>
<evidence type="ECO:0000256" key="1">
    <source>
        <dbReference type="SAM" id="SignalP"/>
    </source>
</evidence>
<feature type="signal peptide" evidence="1">
    <location>
        <begin position="1"/>
        <end position="16"/>
    </location>
</feature>
<dbReference type="Proteomes" id="UP000050525">
    <property type="component" value="Unassembled WGS sequence"/>
</dbReference>
<gene>
    <name evidence="2" type="ORF">Y1Q_0022559</name>
</gene>
<dbReference type="AlphaFoldDB" id="A0A151NQ92"/>
<protein>
    <submittedName>
        <fullName evidence="2">Uncharacterized protein</fullName>
    </submittedName>
</protein>
<organism evidence="2 3">
    <name type="scientific">Alligator mississippiensis</name>
    <name type="common">American alligator</name>
    <dbReference type="NCBI Taxonomy" id="8496"/>
    <lineage>
        <taxon>Eukaryota</taxon>
        <taxon>Metazoa</taxon>
        <taxon>Chordata</taxon>
        <taxon>Craniata</taxon>
        <taxon>Vertebrata</taxon>
        <taxon>Euteleostomi</taxon>
        <taxon>Archelosauria</taxon>
        <taxon>Archosauria</taxon>
        <taxon>Crocodylia</taxon>
        <taxon>Alligatoridae</taxon>
        <taxon>Alligatorinae</taxon>
        <taxon>Alligator</taxon>
    </lineage>
</organism>
<keyword evidence="1" id="KW-0732">Signal</keyword>
<evidence type="ECO:0000313" key="3">
    <source>
        <dbReference type="Proteomes" id="UP000050525"/>
    </source>
</evidence>
<name>A0A151NQ92_ALLMI</name>